<dbReference type="AlphaFoldDB" id="A0A5C4TB57"/>
<dbReference type="Pfam" id="PF04932">
    <property type="entry name" value="Wzy_C"/>
    <property type="match status" value="1"/>
</dbReference>
<feature type="transmembrane region" description="Helical" evidence="5">
    <location>
        <begin position="127"/>
        <end position="147"/>
    </location>
</feature>
<feature type="transmembrane region" description="Helical" evidence="5">
    <location>
        <begin position="349"/>
        <end position="369"/>
    </location>
</feature>
<evidence type="ECO:0000256" key="5">
    <source>
        <dbReference type="SAM" id="Phobius"/>
    </source>
</evidence>
<keyword evidence="2 5" id="KW-0812">Transmembrane</keyword>
<dbReference type="PANTHER" id="PTHR37422">
    <property type="entry name" value="TEICHURONIC ACID BIOSYNTHESIS PROTEIN TUAE"/>
    <property type="match status" value="1"/>
</dbReference>
<evidence type="ECO:0000313" key="7">
    <source>
        <dbReference type="EMBL" id="TNJ65840.1"/>
    </source>
</evidence>
<accession>A0A5C4TB57</accession>
<dbReference type="InterPro" id="IPR011990">
    <property type="entry name" value="TPR-like_helical_dom_sf"/>
</dbReference>
<feature type="transmembrane region" description="Helical" evidence="5">
    <location>
        <begin position="493"/>
        <end position="512"/>
    </location>
</feature>
<gene>
    <name evidence="7" type="ORF">FE784_13040</name>
</gene>
<dbReference type="InterPro" id="IPR051533">
    <property type="entry name" value="WaaL-like"/>
</dbReference>
<keyword evidence="4 5" id="KW-0472">Membrane</keyword>
<dbReference type="PANTHER" id="PTHR37422:SF13">
    <property type="entry name" value="LIPOPOLYSACCHARIDE BIOSYNTHESIS PROTEIN PA4999-RELATED"/>
    <property type="match status" value="1"/>
</dbReference>
<dbReference type="SUPFAM" id="SSF48452">
    <property type="entry name" value="TPR-like"/>
    <property type="match status" value="1"/>
</dbReference>
<name>A0A5C4TB57_9BACL</name>
<feature type="transmembrane region" description="Helical" evidence="5">
    <location>
        <begin position="62"/>
        <end position="84"/>
    </location>
</feature>
<dbReference type="EMBL" id="VDCQ01000015">
    <property type="protein sequence ID" value="TNJ65840.1"/>
    <property type="molecule type" value="Genomic_DNA"/>
</dbReference>
<feature type="transmembrane region" description="Helical" evidence="5">
    <location>
        <begin position="390"/>
        <end position="419"/>
    </location>
</feature>
<protein>
    <submittedName>
        <fullName evidence="7">O-antigen ligase family protein</fullName>
    </submittedName>
</protein>
<feature type="transmembrane region" description="Helical" evidence="5">
    <location>
        <begin position="153"/>
        <end position="171"/>
    </location>
</feature>
<evidence type="ECO:0000256" key="3">
    <source>
        <dbReference type="ARBA" id="ARBA00022989"/>
    </source>
</evidence>
<evidence type="ECO:0000256" key="2">
    <source>
        <dbReference type="ARBA" id="ARBA00022692"/>
    </source>
</evidence>
<feature type="transmembrane region" description="Helical" evidence="5">
    <location>
        <begin position="296"/>
        <end position="313"/>
    </location>
</feature>
<feature type="transmembrane region" description="Helical" evidence="5">
    <location>
        <begin position="548"/>
        <end position="567"/>
    </location>
</feature>
<feature type="transmembrane region" description="Helical" evidence="5">
    <location>
        <begin position="250"/>
        <end position="269"/>
    </location>
</feature>
<dbReference type="InterPro" id="IPR007016">
    <property type="entry name" value="O-antigen_ligase-rel_domated"/>
</dbReference>
<keyword evidence="8" id="KW-1185">Reference proteome</keyword>
<proteinExistence type="predicted"/>
<evidence type="ECO:0000256" key="1">
    <source>
        <dbReference type="ARBA" id="ARBA00004141"/>
    </source>
</evidence>
<comment type="subcellular location">
    <subcellularLocation>
        <location evidence="1">Membrane</location>
        <topology evidence="1">Multi-pass membrane protein</topology>
    </subcellularLocation>
</comment>
<dbReference type="Gene3D" id="1.25.40.10">
    <property type="entry name" value="Tetratricopeptide repeat domain"/>
    <property type="match status" value="1"/>
</dbReference>
<feature type="domain" description="O-antigen ligase-related" evidence="6">
    <location>
        <begin position="377"/>
        <end position="501"/>
    </location>
</feature>
<evidence type="ECO:0000256" key="4">
    <source>
        <dbReference type="ARBA" id="ARBA00023136"/>
    </source>
</evidence>
<feature type="transmembrane region" description="Helical" evidence="5">
    <location>
        <begin position="588"/>
        <end position="608"/>
    </location>
</feature>
<comment type="caution">
    <text evidence="7">The sequence shown here is derived from an EMBL/GenBank/DDBJ whole genome shotgun (WGS) entry which is preliminary data.</text>
</comment>
<feature type="transmembrane region" description="Helical" evidence="5">
    <location>
        <begin position="226"/>
        <end position="245"/>
    </location>
</feature>
<feature type="transmembrane region" description="Helical" evidence="5">
    <location>
        <begin position="183"/>
        <end position="206"/>
    </location>
</feature>
<dbReference type="GO" id="GO:0016874">
    <property type="term" value="F:ligase activity"/>
    <property type="evidence" value="ECO:0007669"/>
    <property type="project" value="UniProtKB-KW"/>
</dbReference>
<dbReference type="Proteomes" id="UP000307943">
    <property type="component" value="Unassembled WGS sequence"/>
</dbReference>
<sequence length="863" mass="96536">MSDFIRQNPLRLDVFFGSCYDNGKKLPKYGECGEGEIMAAGHKKSQYRLAREGSGLQEHHSIVYWCVVAFIVSFLFIAPFQTALFYGSKAQYESPIYSSMIWTSVFSLLAAAYLFKSWRLREIRDLYALAVWGIPLSYFISLSSAATRHHAENLLLLQLMYALFFVIGLYFSRNRIGNSILRYGIVGSAYAVVVYCLMNVFGNVYFYDAVMKTGEGLRLTSVFQYANAYAGFLIIPLLCGLYLIVFSRKWYATAIHALMLVPVLLSFFLTLSRGGLVMLPFILLAFLPFLSFARQILFFVYLIIGSAASFLITDKIKNIASDVLDVMVERRGPDFEVTDTLSFFDPLSFGGWSLLLSTSVVVCAVVVLVHKLLPPLLDRGLSRISGARLANLYVPGLIVLGVLLGAGLIAGNAAIVHILPEALAQRVQSINLQQHSVLERFTMYKDTFKALKDYPLFGAGGNAWSVLYPQYANNPYTVNQVHSFVLQYMVETGIVGLLILLSFIGSILYRFAKTYFVSKPADRERNLVFYAAAVAILFHSLMDFEMTYAYISALVFLSLGGMASGFASPISERWLSGKEEKSKYGLPVVLGLLSAALLVVSVIHGQAYNHYSAAVQLAQQGRTLEEVLVPLDKAIGLQPDNPYYVLTKVDFLEQVYENTQNEAHYEKGSGLLESIKKTEPYDRVVFEARYRHYMVKDRLADALALMKEGLQTYPWVIGMYERAAALHLQLGEQYWQAGQKQTMDGHWNAAVELHQEVLARMKQLESLPEGQMAGSPFYVTPNLALTLGQAYYLKGDAAKSAEILSTTIGDQLEEAVRKPGTRWYLAALQKAGKPDRALYDRFTANYPDEKQEIETIVSLSLSL</sequence>
<keyword evidence="7" id="KW-0436">Ligase</keyword>
<reference evidence="7 8" key="1">
    <citation type="submission" date="2019-05" db="EMBL/GenBank/DDBJ databases">
        <title>We sequenced the genome of Paenibacillus hemerocallicola KCTC 33185 for further insight into its adaptation and study the phylogeny of Paenibacillus.</title>
        <authorList>
            <person name="Narsing Rao M.P."/>
        </authorList>
    </citation>
    <scope>NUCLEOTIDE SEQUENCE [LARGE SCALE GENOMIC DNA]</scope>
    <source>
        <strain evidence="7 8">KCTC 33185</strain>
    </source>
</reference>
<feature type="transmembrane region" description="Helical" evidence="5">
    <location>
        <begin position="275"/>
        <end position="291"/>
    </location>
</feature>
<keyword evidence="3 5" id="KW-1133">Transmembrane helix</keyword>
<organism evidence="7 8">
    <name type="scientific">Paenibacillus hemerocallicola</name>
    <dbReference type="NCBI Taxonomy" id="1172614"/>
    <lineage>
        <taxon>Bacteria</taxon>
        <taxon>Bacillati</taxon>
        <taxon>Bacillota</taxon>
        <taxon>Bacilli</taxon>
        <taxon>Bacillales</taxon>
        <taxon>Paenibacillaceae</taxon>
        <taxon>Paenibacillus</taxon>
    </lineage>
</organism>
<feature type="transmembrane region" description="Helical" evidence="5">
    <location>
        <begin position="524"/>
        <end position="542"/>
    </location>
</feature>
<evidence type="ECO:0000259" key="6">
    <source>
        <dbReference type="Pfam" id="PF04932"/>
    </source>
</evidence>
<dbReference type="OrthoDB" id="1808577at2"/>
<feature type="transmembrane region" description="Helical" evidence="5">
    <location>
        <begin position="96"/>
        <end position="115"/>
    </location>
</feature>
<dbReference type="GO" id="GO:0016020">
    <property type="term" value="C:membrane"/>
    <property type="evidence" value="ECO:0007669"/>
    <property type="project" value="UniProtKB-SubCell"/>
</dbReference>
<evidence type="ECO:0000313" key="8">
    <source>
        <dbReference type="Proteomes" id="UP000307943"/>
    </source>
</evidence>